<dbReference type="EMBL" id="FLUL01000001">
    <property type="protein sequence ID" value="SBV92740.1"/>
    <property type="molecule type" value="Genomic_DNA"/>
</dbReference>
<dbReference type="AlphaFoldDB" id="A0A212IZX1"/>
<protein>
    <submittedName>
        <fullName evidence="1">Uncharacterized protein</fullName>
    </submittedName>
</protein>
<organism evidence="1">
    <name type="scientific">uncultured Dysgonomonas sp</name>
    <dbReference type="NCBI Taxonomy" id="206096"/>
    <lineage>
        <taxon>Bacteria</taxon>
        <taxon>Pseudomonadati</taxon>
        <taxon>Bacteroidota</taxon>
        <taxon>Bacteroidia</taxon>
        <taxon>Bacteroidales</taxon>
        <taxon>Dysgonomonadaceae</taxon>
        <taxon>Dysgonomonas</taxon>
        <taxon>environmental samples</taxon>
    </lineage>
</organism>
<proteinExistence type="predicted"/>
<name>A0A212IZX1_9BACT</name>
<accession>A0A212IZX1</accession>
<gene>
    <name evidence="1" type="ORF">KL86DYS2_10417</name>
</gene>
<evidence type="ECO:0000313" key="1">
    <source>
        <dbReference type="EMBL" id="SBV92740.1"/>
    </source>
</evidence>
<sequence>MEDNMNYFTGSYNQSYYSKKSKKQEKAAYLSYLKELIPHVMKNYLHIDLDEITVEFVDSAFRN</sequence>
<reference evidence="1" key="1">
    <citation type="submission" date="2016-04" db="EMBL/GenBank/DDBJ databases">
        <authorList>
            <person name="Evans L.H."/>
            <person name="Alamgir A."/>
            <person name="Owens N."/>
            <person name="Weber N.D."/>
            <person name="Virtaneva K."/>
            <person name="Barbian K."/>
            <person name="Babar A."/>
            <person name="Rosenke K."/>
        </authorList>
    </citation>
    <scope>NUCLEOTIDE SEQUENCE</scope>
    <source>
        <strain evidence="1">86-2</strain>
    </source>
</reference>